<dbReference type="AlphaFoldDB" id="A0A0U3MS48"/>
<proteinExistence type="predicted"/>
<accession>A0A0U3MS48</accession>
<dbReference type="EMBL" id="CP013729">
    <property type="protein sequence ID" value="ALV05795.1"/>
    <property type="molecule type" value="Genomic_DNA"/>
</dbReference>
<dbReference type="KEGG" id="rdp:RD2015_1304"/>
<reference evidence="1 2" key="1">
    <citation type="submission" date="2015-12" db="EMBL/GenBank/DDBJ databases">
        <title>Complete genome of Roseateles depolymerans KCTC 42856.</title>
        <authorList>
            <person name="Kim K.M."/>
        </authorList>
    </citation>
    <scope>NUCLEOTIDE SEQUENCE [LARGE SCALE GENOMIC DNA]</scope>
    <source>
        <strain evidence="1 2">KCTC 42856</strain>
    </source>
</reference>
<dbReference type="OrthoDB" id="9155022at2"/>
<protein>
    <submittedName>
        <fullName evidence="1">Uncharacterized protein</fullName>
    </submittedName>
</protein>
<dbReference type="RefSeq" id="WP_116001840.1">
    <property type="nucleotide sequence ID" value="NZ_CP013729.1"/>
</dbReference>
<evidence type="ECO:0000313" key="1">
    <source>
        <dbReference type="EMBL" id="ALV05795.1"/>
    </source>
</evidence>
<sequence length="111" mass="12442">MTTRYLPPRPRPEAPDPMDFGQALSRHGTLAQLGQRLQASQHHLAVISVALPKPMRQFIQAGTLDENGWTVVAHNAAIATKLRHMQPVLLRLLQEQGLLQQGELRIKVRQS</sequence>
<organism evidence="1 2">
    <name type="scientific">Roseateles depolymerans</name>
    <dbReference type="NCBI Taxonomy" id="76731"/>
    <lineage>
        <taxon>Bacteria</taxon>
        <taxon>Pseudomonadati</taxon>
        <taxon>Pseudomonadota</taxon>
        <taxon>Betaproteobacteria</taxon>
        <taxon>Burkholderiales</taxon>
        <taxon>Sphaerotilaceae</taxon>
        <taxon>Roseateles</taxon>
    </lineage>
</organism>
<name>A0A0U3MS48_9BURK</name>
<keyword evidence="2" id="KW-1185">Reference proteome</keyword>
<evidence type="ECO:0000313" key="2">
    <source>
        <dbReference type="Proteomes" id="UP000060699"/>
    </source>
</evidence>
<gene>
    <name evidence="1" type="ORF">RD2015_1304</name>
</gene>
<dbReference type="Proteomes" id="UP000060699">
    <property type="component" value="Chromosome"/>
</dbReference>